<sequence>MFKKTFVLYTLIAVLVFGAILPAEQASAAYVAKPPTTVNVASTTGEGEVQPAGKLGLGVRGALIVIKVAIKEGGEVLSYVVKWLDKDTAKYLADNSSKIANGIDNAIEKIDDLTDYTTAVIRQIVLDGLRIAGVPDKYGVGIAEAIAAAVDFLLL</sequence>
<feature type="chain" id="PRO_5012743598" evidence="1">
    <location>
        <begin position="29"/>
        <end position="155"/>
    </location>
</feature>
<evidence type="ECO:0000256" key="1">
    <source>
        <dbReference type="SAM" id="SignalP"/>
    </source>
</evidence>
<name>A0A2A6DXR6_9BACL</name>
<reference evidence="2 3" key="1">
    <citation type="submission" date="2016-12" db="EMBL/GenBank/DDBJ databases">
        <title>Candidatus Reconcilibacillus cellulovorans genome.</title>
        <authorList>
            <person name="Kolinko S."/>
            <person name="Wu Y.-W."/>
            <person name="Tachea F."/>
            <person name="Denzel E."/>
            <person name="Hiras J."/>
            <person name="Baecker N."/>
            <person name="Chan L.J."/>
            <person name="Eichorst S.A."/>
            <person name="Frey D."/>
            <person name="Adams P.D."/>
            <person name="Pray T."/>
            <person name="Tanjore D."/>
            <person name="Petzold C.J."/>
            <person name="Gladden J.M."/>
            <person name="Simmons B.A."/>
            <person name="Singer S.W."/>
        </authorList>
    </citation>
    <scope>NUCLEOTIDE SEQUENCE [LARGE SCALE GENOMIC DNA]</scope>
    <source>
        <strain evidence="2">JTherm</strain>
    </source>
</reference>
<keyword evidence="1" id="KW-0732">Signal</keyword>
<protein>
    <submittedName>
        <fullName evidence="2">Uncharacterized protein</fullName>
    </submittedName>
</protein>
<accession>A0A2A6DXR6</accession>
<organism evidence="2 3">
    <name type="scientific">Candidatus Reconcilbacillus cellulovorans</name>
    <dbReference type="NCBI Taxonomy" id="1906605"/>
    <lineage>
        <taxon>Bacteria</taxon>
        <taxon>Bacillati</taxon>
        <taxon>Bacillota</taxon>
        <taxon>Bacilli</taxon>
        <taxon>Bacillales</taxon>
        <taxon>Paenibacillaceae</taxon>
        <taxon>Candidatus Reconcilbacillus</taxon>
    </lineage>
</organism>
<dbReference type="AlphaFoldDB" id="A0A2A6DXR6"/>
<feature type="signal peptide" evidence="1">
    <location>
        <begin position="1"/>
        <end position="28"/>
    </location>
</feature>
<dbReference type="Proteomes" id="UP000243688">
    <property type="component" value="Unassembled WGS sequence"/>
</dbReference>
<evidence type="ECO:0000313" key="3">
    <source>
        <dbReference type="Proteomes" id="UP000243688"/>
    </source>
</evidence>
<proteinExistence type="predicted"/>
<evidence type="ECO:0000313" key="2">
    <source>
        <dbReference type="EMBL" id="PDO09554.1"/>
    </source>
</evidence>
<gene>
    <name evidence="2" type="ORF">BLM47_12070</name>
</gene>
<dbReference type="EMBL" id="MOXJ01000035">
    <property type="protein sequence ID" value="PDO09554.1"/>
    <property type="molecule type" value="Genomic_DNA"/>
</dbReference>
<comment type="caution">
    <text evidence="2">The sequence shown here is derived from an EMBL/GenBank/DDBJ whole genome shotgun (WGS) entry which is preliminary data.</text>
</comment>